<feature type="region of interest" description="Disordered" evidence="1">
    <location>
        <begin position="92"/>
        <end position="118"/>
    </location>
</feature>
<feature type="transmembrane region" description="Helical" evidence="2">
    <location>
        <begin position="1669"/>
        <end position="1689"/>
    </location>
</feature>
<dbReference type="InterPro" id="IPR010427">
    <property type="entry name" value="DUF1023"/>
</dbReference>
<sequence>MRRSREETEDARILAGEEAVRRNRVETKGAAAAGGGVGAKVTLAFGAGPDGDQRLLEVVNLGGGICCTGMDVLDVLRGVGIDAAGGKRGIRTYAQREKQRAEGTDPRAEEKRARQSADREDFPRYVAGLLKLLTVQPSGKTGWGAPFESGSALVGSVEKLVPIPRGWVTADMDKWKQYSRDPETGRSRQMLEKVDPSSPSGVSDSGLRVIIANAGRNASRRDVFPGASEEAQDGSGTWAVLSVPHGVIEQREDKLQRPDVMLGYQLAMATHVLSGSWKPSKEYLKVVNSLKDATSFETATASLTEWAALGNETALRDYLKKAGQDPEAPLPPVRNAAVMADEFADSLSEAIEKGILDEEAWRPALTLAETRALAASITLRKLAEERDLPVLKSPVGGGAKNSLWTQHELNVDPREITSAMAKNPNQTARQSASPLGQEKILWGGMSKTTKFLGSLNNPDKIAESVLEDKTLSEAARTVARLMLSALTGPVHLTVCGITIACRTSVYLASRVEAGGRNLETAQKNIERAIEHPLVAVEGVGGFLASTANSMAPLIKEVLSELIPGAGPVGEIVVNVAGKAARTATDISALRAVAEANNSEKALQALDQLEAMANTIQRYRHQYLGVSGTSDPAALYRGGNFDTWDEEQHRPALRRWDAHENLLEESGKSDGIEQERVATPARDNFEAVHKDNWRRCMSDWTSPGKTKKKDAADFVVKSVTAMGGSISEQATGGEGTLLAYDPGFGDGRGRAALAVGDMATAEYVAILVPGMGSSLETLPELARHARHLREKCLGARPGARVAVVAWMGYKAPRGFLEAAGEEPAEKGAELLRSDLDTWRLYWRQSAVRRGQNLPDQPQLTISGLSYGSVVAGHTAVGGAAPDNLVLLGSPGTGLRAQHLNTPSSNIFVAATDSDVVSMFDWFSIDPTHKKYGDVTRMKADYHWTVERGIYENLERAHTSYYDPDTESLANISRVVVGKPEEVTREEQRTRVIGGGYRNVVGRAFTDSPEKTTTKSRRKRATAEASATPSPDITPKGFPVLRTTSRGRPAVALEKRGHVGGKFSAVYGGGFFTPDFVDVLTKSDRIDIIWGRQPTGFLENQVLIVELNPDGSTCSYGKKFSDKHHEDYSELTLKTLSFGFPEAGKVIVLALVPISSSVPSGRNRIRRSDVDVPDLAKPTADFHPLKRIIGSRLRPLTDGINIKEGQPGLQIPAAAKKQVVDSVRDYFHSHPTRWNEKNSTFRKIRDGGYSDESAWLSIFLTQRGAVKIDSSTASFPNTSGKTQKWTDSGEVYLIDAMPEPDRFKVEARPGPGRFFKLNKMSSLSLPPWCDFRWTPAGGEVKCQPPLSITGDRLPILALFDTVDGRVIDVISMDNEWHTIPLDRERIYSESPYIVIGAIVTSRSEERALPSGTKGRKLDQYPLDILPDEVDQLDVTEKWLKKLELEGVVSAGSFDVRGLARAIDPLLGVLKEIGEIPESSIPVARVLLKSMLKTAESSTPLGVQAKKVMTSSDEYTGSISRMIPFHKDVYQGKYSGGRIPPATEIVADLEGMKPHARMMQHPRYRDAWENANTTFKTAQRNFENEVAALNRELRVGAKNSGMRTDPIVVPKSPSIAFRTGFFILSAINLGVSLSGGIAEGDILAQAVAAGSSIAVAMPFLQQSLSMLGKTKAAGLVGKFAPFVSIFANILSLANNLRQEDIDELAVAFDVMSIAADLLIILALKFSALGPVGTTLGLVVAAASVAYIVTHWGAILPPLTNS</sequence>
<reference evidence="4 5" key="1">
    <citation type="submission" date="2021-03" db="EMBL/GenBank/DDBJ databases">
        <title>Complete genome of Streptomyces formicae strain 1H-GS9 (DSM 100524).</title>
        <authorList>
            <person name="Atanasov K.E."/>
            <person name="Altabella T."/>
            <person name="Ferrer A."/>
        </authorList>
    </citation>
    <scope>NUCLEOTIDE SEQUENCE [LARGE SCALE GENOMIC DNA]</scope>
    <source>
        <strain evidence="4 5">1H-GS9</strain>
    </source>
</reference>
<gene>
    <name evidence="4" type="ORF">J4032_18495</name>
</gene>
<evidence type="ECO:0000313" key="5">
    <source>
        <dbReference type="Proteomes" id="UP000828924"/>
    </source>
</evidence>
<feature type="compositionally biased region" description="Basic and acidic residues" evidence="1">
    <location>
        <begin position="94"/>
        <end position="118"/>
    </location>
</feature>
<evidence type="ECO:0000259" key="3">
    <source>
        <dbReference type="Pfam" id="PF06259"/>
    </source>
</evidence>
<evidence type="ECO:0000256" key="2">
    <source>
        <dbReference type="SAM" id="Phobius"/>
    </source>
</evidence>
<organism evidence="4 5">
    <name type="scientific">Streptomyces formicae</name>
    <dbReference type="NCBI Taxonomy" id="1616117"/>
    <lineage>
        <taxon>Bacteria</taxon>
        <taxon>Bacillati</taxon>
        <taxon>Actinomycetota</taxon>
        <taxon>Actinomycetes</taxon>
        <taxon>Kitasatosporales</taxon>
        <taxon>Streptomycetaceae</taxon>
        <taxon>Streptomyces</taxon>
    </lineage>
</organism>
<feature type="region of interest" description="Disordered" evidence="1">
    <location>
        <begin position="179"/>
        <end position="205"/>
    </location>
</feature>
<dbReference type="Pfam" id="PF06259">
    <property type="entry name" value="Abhydrolase_8"/>
    <property type="match status" value="1"/>
</dbReference>
<keyword evidence="2" id="KW-1133">Transmembrane helix</keyword>
<accession>A0ABY3WNF9</accession>
<proteinExistence type="predicted"/>
<keyword evidence="2" id="KW-0472">Membrane</keyword>
<feature type="transmembrane region" description="Helical" evidence="2">
    <location>
        <begin position="1701"/>
        <end position="1720"/>
    </location>
</feature>
<keyword evidence="2" id="KW-0812">Transmembrane</keyword>
<protein>
    <recommendedName>
        <fullName evidence="3">DUF1023 domain-containing protein</fullName>
    </recommendedName>
</protein>
<dbReference type="RefSeq" id="WP_242331929.1">
    <property type="nucleotide sequence ID" value="NZ_CP071872.1"/>
</dbReference>
<feature type="region of interest" description="Disordered" evidence="1">
    <location>
        <begin position="1001"/>
        <end position="1036"/>
    </location>
</feature>
<evidence type="ECO:0000256" key="1">
    <source>
        <dbReference type="SAM" id="MobiDB-lite"/>
    </source>
</evidence>
<dbReference type="Proteomes" id="UP000828924">
    <property type="component" value="Chromosome"/>
</dbReference>
<name>A0ABY3WNF9_9ACTN</name>
<feature type="compositionally biased region" description="Basic and acidic residues" evidence="1">
    <location>
        <begin position="179"/>
        <end position="195"/>
    </location>
</feature>
<feature type="compositionally biased region" description="Low complexity" evidence="1">
    <location>
        <begin position="196"/>
        <end position="205"/>
    </location>
</feature>
<evidence type="ECO:0000313" key="4">
    <source>
        <dbReference type="EMBL" id="UNM13215.1"/>
    </source>
</evidence>
<keyword evidence="5" id="KW-1185">Reference proteome</keyword>
<dbReference type="EMBL" id="CP071872">
    <property type="protein sequence ID" value="UNM13215.1"/>
    <property type="molecule type" value="Genomic_DNA"/>
</dbReference>
<feature type="transmembrane region" description="Helical" evidence="2">
    <location>
        <begin position="1732"/>
        <end position="1751"/>
    </location>
</feature>
<feature type="domain" description="DUF1023" evidence="3">
    <location>
        <begin position="746"/>
        <end position="916"/>
    </location>
</feature>